<accession>A0A8H6KPP0</accession>
<organism evidence="1 2">
    <name type="scientific">Colletotrichum musicola</name>
    <dbReference type="NCBI Taxonomy" id="2175873"/>
    <lineage>
        <taxon>Eukaryota</taxon>
        <taxon>Fungi</taxon>
        <taxon>Dikarya</taxon>
        <taxon>Ascomycota</taxon>
        <taxon>Pezizomycotina</taxon>
        <taxon>Sordariomycetes</taxon>
        <taxon>Hypocreomycetidae</taxon>
        <taxon>Glomerellales</taxon>
        <taxon>Glomerellaceae</taxon>
        <taxon>Colletotrichum</taxon>
        <taxon>Colletotrichum orchidearum species complex</taxon>
    </lineage>
</organism>
<reference evidence="1" key="1">
    <citation type="journal article" date="2020" name="Phytopathology">
        <title>Genome Sequence Resources of Colletotrichum truncatum, C. plurivorum, C. musicola, and C. sojae: Four Species Pathogenic to Soybean (Glycine max).</title>
        <authorList>
            <person name="Rogerio F."/>
            <person name="Boufleur T.R."/>
            <person name="Ciampi-Guillardi M."/>
            <person name="Sukno S.A."/>
            <person name="Thon M.R."/>
            <person name="Massola Junior N.S."/>
            <person name="Baroncelli R."/>
        </authorList>
    </citation>
    <scope>NUCLEOTIDE SEQUENCE</scope>
    <source>
        <strain evidence="1">LFN0074</strain>
    </source>
</reference>
<comment type="caution">
    <text evidence="1">The sequence shown here is derived from an EMBL/GenBank/DDBJ whole genome shotgun (WGS) entry which is preliminary data.</text>
</comment>
<dbReference type="OrthoDB" id="539213at2759"/>
<evidence type="ECO:0000313" key="2">
    <source>
        <dbReference type="Proteomes" id="UP000639643"/>
    </source>
</evidence>
<dbReference type="AlphaFoldDB" id="A0A8H6KPP0"/>
<dbReference type="Proteomes" id="UP000639643">
    <property type="component" value="Unassembled WGS sequence"/>
</dbReference>
<sequence>MADPISIAAFTMTLVGVALKIGEGAGKFLEETKGIDANIRDFRETIRNLYAALRNVARTLEQHPTQLPFEREHHQDIYRILKSCSSTLERLRLALPELAPNPGPIERARANLQATLKTSVVRDLVSHITSYTQVLQLSLITLSL</sequence>
<protein>
    <submittedName>
        <fullName evidence="1">Ankyrin repeat protein</fullName>
    </submittedName>
</protein>
<name>A0A8H6KPP0_9PEZI</name>
<gene>
    <name evidence="1" type="ORF">CMUS01_05768</name>
</gene>
<evidence type="ECO:0000313" key="1">
    <source>
        <dbReference type="EMBL" id="KAF6835394.1"/>
    </source>
</evidence>
<dbReference type="EMBL" id="WIGM01000177">
    <property type="protein sequence ID" value="KAF6835394.1"/>
    <property type="molecule type" value="Genomic_DNA"/>
</dbReference>
<proteinExistence type="predicted"/>
<keyword evidence="2" id="KW-1185">Reference proteome</keyword>